<dbReference type="AlphaFoldDB" id="A0A6I3SU87"/>
<keyword evidence="7" id="KW-1185">Reference proteome</keyword>
<comment type="similarity">
    <text evidence="1">Belongs to the ABC transporter superfamily.</text>
</comment>
<dbReference type="RefSeq" id="WP_155469921.1">
    <property type="nucleotide sequence ID" value="NZ_BMKG01000002.1"/>
</dbReference>
<dbReference type="Gene3D" id="3.40.50.300">
    <property type="entry name" value="P-loop containing nucleotide triphosphate hydrolases"/>
    <property type="match status" value="1"/>
</dbReference>
<reference evidence="4" key="4">
    <citation type="submission" date="2024-05" db="EMBL/GenBank/DDBJ databases">
        <authorList>
            <person name="Sun Q."/>
            <person name="Zhou Y."/>
        </authorList>
    </citation>
    <scope>NUCLEOTIDE SEQUENCE</scope>
    <source>
        <strain evidence="4">CGMCC 1.15931</strain>
    </source>
</reference>
<organism evidence="5 6">
    <name type="scientific">Pseudoduganella buxea</name>
    <dbReference type="NCBI Taxonomy" id="1949069"/>
    <lineage>
        <taxon>Bacteria</taxon>
        <taxon>Pseudomonadati</taxon>
        <taxon>Pseudomonadota</taxon>
        <taxon>Betaproteobacteria</taxon>
        <taxon>Burkholderiales</taxon>
        <taxon>Oxalobacteraceae</taxon>
        <taxon>Telluria group</taxon>
        <taxon>Pseudoduganella</taxon>
    </lineage>
</organism>
<dbReference type="Pfam" id="PF00005">
    <property type="entry name" value="ABC_tran"/>
    <property type="match status" value="1"/>
</dbReference>
<keyword evidence="5" id="KW-0067">ATP-binding</keyword>
<protein>
    <submittedName>
        <fullName evidence="5">ATP-binding cassette domain-containing protein</fullName>
    </submittedName>
</protein>
<evidence type="ECO:0000259" key="3">
    <source>
        <dbReference type="Pfam" id="PF00005"/>
    </source>
</evidence>
<proteinExistence type="inferred from homology"/>
<reference evidence="7" key="2">
    <citation type="journal article" date="2019" name="Int. J. Syst. Evol. Microbiol.">
        <title>The Global Catalogue of Microorganisms (GCM) 10K type strain sequencing project: providing services to taxonomists for standard genome sequencing and annotation.</title>
        <authorList>
            <consortium name="The Broad Institute Genomics Platform"/>
            <consortium name="The Broad Institute Genome Sequencing Center for Infectious Disease"/>
            <person name="Wu L."/>
            <person name="Ma J."/>
        </authorList>
    </citation>
    <scope>NUCLEOTIDE SEQUENCE [LARGE SCALE GENOMIC DNA]</scope>
    <source>
        <strain evidence="7">CGMCC 1.15931</strain>
    </source>
</reference>
<name>A0A6I3SU87_9BURK</name>
<reference evidence="5 6" key="3">
    <citation type="submission" date="2019-11" db="EMBL/GenBank/DDBJ databases">
        <title>Type strains purchased from KCTC, JCM and DSMZ.</title>
        <authorList>
            <person name="Lu H."/>
        </authorList>
    </citation>
    <scope>NUCLEOTIDE SEQUENCE [LARGE SCALE GENOMIC DNA]</scope>
    <source>
        <strain evidence="5 6">KCTC 52429</strain>
    </source>
</reference>
<dbReference type="InterPro" id="IPR050166">
    <property type="entry name" value="ABC_transporter_ATP-bind"/>
</dbReference>
<dbReference type="PANTHER" id="PTHR42788">
    <property type="entry name" value="TAURINE IMPORT ATP-BINDING PROTEIN-RELATED"/>
    <property type="match status" value="1"/>
</dbReference>
<keyword evidence="5" id="KW-0547">Nucleotide-binding</keyword>
<accession>A0A6I3SU87</accession>
<evidence type="ECO:0000313" key="5">
    <source>
        <dbReference type="EMBL" id="MTV52599.1"/>
    </source>
</evidence>
<dbReference type="PANTHER" id="PTHR42788:SF19">
    <property type="entry name" value="ALIPHATIC SULFONATES IMPORT ATP-BINDING PROTEIN SSUB 2"/>
    <property type="match status" value="1"/>
</dbReference>
<evidence type="ECO:0000256" key="2">
    <source>
        <dbReference type="ARBA" id="ARBA00022448"/>
    </source>
</evidence>
<evidence type="ECO:0000313" key="7">
    <source>
        <dbReference type="Proteomes" id="UP000622638"/>
    </source>
</evidence>
<dbReference type="GO" id="GO:0005524">
    <property type="term" value="F:ATP binding"/>
    <property type="evidence" value="ECO:0007669"/>
    <property type="project" value="UniProtKB-KW"/>
</dbReference>
<dbReference type="SUPFAM" id="SSF52540">
    <property type="entry name" value="P-loop containing nucleoside triphosphate hydrolases"/>
    <property type="match status" value="1"/>
</dbReference>
<dbReference type="GO" id="GO:0016887">
    <property type="term" value="F:ATP hydrolysis activity"/>
    <property type="evidence" value="ECO:0007669"/>
    <property type="project" value="InterPro"/>
</dbReference>
<evidence type="ECO:0000256" key="1">
    <source>
        <dbReference type="ARBA" id="ARBA00005417"/>
    </source>
</evidence>
<gene>
    <name evidence="4" type="ORF">GCM10011572_06980</name>
    <name evidence="5" type="ORF">GM672_07605</name>
</gene>
<evidence type="ECO:0000313" key="6">
    <source>
        <dbReference type="Proteomes" id="UP000430634"/>
    </source>
</evidence>
<keyword evidence="2" id="KW-0813">Transport</keyword>
<reference evidence="4" key="1">
    <citation type="journal article" date="2014" name="Int. J. Syst. Evol. Microbiol.">
        <title>Complete genome of a new Firmicutes species belonging to the dominant human colonic microbiota ('Ruminococcus bicirculans') reveals two chromosomes and a selective capacity to utilize plant glucans.</title>
        <authorList>
            <consortium name="NISC Comparative Sequencing Program"/>
            <person name="Wegmann U."/>
            <person name="Louis P."/>
            <person name="Goesmann A."/>
            <person name="Henrissat B."/>
            <person name="Duncan S.H."/>
            <person name="Flint H.J."/>
        </authorList>
    </citation>
    <scope>NUCLEOTIDE SEQUENCE</scope>
    <source>
        <strain evidence="4">CGMCC 1.15931</strain>
    </source>
</reference>
<sequence length="165" mass="17750">MQRRACFRGGRVPGNVVFGRPGTAGAETAALLAEVGLGGMGDYLPRQLSGGQAQRVAIARGLVTQPRVLLLDEPFSAVDALTRVRLQDLLLRIARRHRLTVLMVTHDLDKALFLGDRVILLGSEPGAACRDYRVPHPAGMRRRAAPALGALKAHLLDRPVAVPVQ</sequence>
<dbReference type="InterPro" id="IPR003439">
    <property type="entry name" value="ABC_transporter-like_ATP-bd"/>
</dbReference>
<comment type="caution">
    <text evidence="5">The sequence shown here is derived from an EMBL/GenBank/DDBJ whole genome shotgun (WGS) entry which is preliminary data.</text>
</comment>
<dbReference type="Proteomes" id="UP000622638">
    <property type="component" value="Unassembled WGS sequence"/>
</dbReference>
<feature type="domain" description="ABC transporter" evidence="3">
    <location>
        <begin position="24"/>
        <end position="75"/>
    </location>
</feature>
<dbReference type="InterPro" id="IPR027417">
    <property type="entry name" value="P-loop_NTPase"/>
</dbReference>
<evidence type="ECO:0000313" key="4">
    <source>
        <dbReference type="EMBL" id="GGB87543.1"/>
    </source>
</evidence>
<dbReference type="OrthoDB" id="9783039at2"/>
<dbReference type="EMBL" id="BMKG01000002">
    <property type="protein sequence ID" value="GGB87543.1"/>
    <property type="molecule type" value="Genomic_DNA"/>
</dbReference>
<dbReference type="Proteomes" id="UP000430634">
    <property type="component" value="Unassembled WGS sequence"/>
</dbReference>
<dbReference type="EMBL" id="WNKZ01000014">
    <property type="protein sequence ID" value="MTV52599.1"/>
    <property type="molecule type" value="Genomic_DNA"/>
</dbReference>